<gene>
    <name evidence="1" type="ORF">RF11_10379</name>
</gene>
<keyword evidence="2" id="KW-1185">Reference proteome</keyword>
<proteinExistence type="predicted"/>
<dbReference type="EMBL" id="JWZT01001156">
    <property type="protein sequence ID" value="KII72637.1"/>
    <property type="molecule type" value="Genomic_DNA"/>
</dbReference>
<protein>
    <submittedName>
        <fullName evidence="1">Uncharacterized protein</fullName>
    </submittedName>
</protein>
<name>A0A0C2NF70_THEKT</name>
<accession>A0A0C2NF70</accession>
<comment type="caution">
    <text evidence="1">The sequence shown here is derived from an EMBL/GenBank/DDBJ whole genome shotgun (WGS) entry which is preliminary data.</text>
</comment>
<reference evidence="1 2" key="1">
    <citation type="journal article" date="2014" name="Genome Biol. Evol.">
        <title>The genome of the myxosporean Thelohanellus kitauei shows adaptations to nutrient acquisition within its fish host.</title>
        <authorList>
            <person name="Yang Y."/>
            <person name="Xiong J."/>
            <person name="Zhou Z."/>
            <person name="Huo F."/>
            <person name="Miao W."/>
            <person name="Ran C."/>
            <person name="Liu Y."/>
            <person name="Zhang J."/>
            <person name="Feng J."/>
            <person name="Wang M."/>
            <person name="Wang M."/>
            <person name="Wang L."/>
            <person name="Yao B."/>
        </authorList>
    </citation>
    <scope>NUCLEOTIDE SEQUENCE [LARGE SCALE GENOMIC DNA]</scope>
    <source>
        <strain evidence="1">Wuqing</strain>
    </source>
</reference>
<organism evidence="1 2">
    <name type="scientific">Thelohanellus kitauei</name>
    <name type="common">Myxosporean</name>
    <dbReference type="NCBI Taxonomy" id="669202"/>
    <lineage>
        <taxon>Eukaryota</taxon>
        <taxon>Metazoa</taxon>
        <taxon>Cnidaria</taxon>
        <taxon>Myxozoa</taxon>
        <taxon>Myxosporea</taxon>
        <taxon>Bivalvulida</taxon>
        <taxon>Platysporina</taxon>
        <taxon>Myxobolidae</taxon>
        <taxon>Thelohanellus</taxon>
    </lineage>
</organism>
<dbReference type="AlphaFoldDB" id="A0A0C2NF70"/>
<dbReference type="Proteomes" id="UP000031668">
    <property type="component" value="Unassembled WGS sequence"/>
</dbReference>
<sequence>MESGQIIQDFTLNVKRAMGSEIEGQKEQALSTCYEVLASCFDDNVRLYSVKIVQNNDFFINFLKKAPNSEIITQILTTKIKGWNISISLIIKDILSIVPTHSGTADVSATDLFPKKAAAIFLWEMFADLRVSEDFEFDECPLKILFESHSLDRIIEQCKIEKRLISEILENYPNEIRSDETIRETITNILIKEEAENIAAIINSKFNLDDK</sequence>
<evidence type="ECO:0000313" key="1">
    <source>
        <dbReference type="EMBL" id="KII72637.1"/>
    </source>
</evidence>
<evidence type="ECO:0000313" key="2">
    <source>
        <dbReference type="Proteomes" id="UP000031668"/>
    </source>
</evidence>